<dbReference type="InterPro" id="IPR007329">
    <property type="entry name" value="FMN-bd"/>
</dbReference>
<sequence>MKKLIPAMLATLALSFSFAAAAEYKDGTYTGKAPGKEGEVEVSVIIEGGKITNAEVVSHEDTEALMMGVIDNVVPELIETQDPDKVDAVTGATMSSQGVINAVKQALEQAKK</sequence>
<evidence type="ECO:0000256" key="1">
    <source>
        <dbReference type="SAM" id="SignalP"/>
    </source>
</evidence>
<keyword evidence="4" id="KW-1185">Reference proteome</keyword>
<dbReference type="AlphaFoldDB" id="A0A421DQC0"/>
<dbReference type="RefSeq" id="WP_121574443.1">
    <property type="nucleotide sequence ID" value="NZ_MJLZ01000011.1"/>
</dbReference>
<feature type="domain" description="FMN-binding" evidence="2">
    <location>
        <begin position="35"/>
        <end position="110"/>
    </location>
</feature>
<evidence type="ECO:0000259" key="2">
    <source>
        <dbReference type="SMART" id="SM00900"/>
    </source>
</evidence>
<feature type="signal peptide" evidence="1">
    <location>
        <begin position="1"/>
        <end position="21"/>
    </location>
</feature>
<evidence type="ECO:0000313" key="3">
    <source>
        <dbReference type="EMBL" id="RLM25775.1"/>
    </source>
</evidence>
<dbReference type="GO" id="GO:0016020">
    <property type="term" value="C:membrane"/>
    <property type="evidence" value="ECO:0007669"/>
    <property type="project" value="InterPro"/>
</dbReference>
<dbReference type="SMART" id="SM00900">
    <property type="entry name" value="FMN_bind"/>
    <property type="match status" value="1"/>
</dbReference>
<organism evidence="3 4">
    <name type="scientific">Brenneria alni</name>
    <dbReference type="NCBI Taxonomy" id="71656"/>
    <lineage>
        <taxon>Bacteria</taxon>
        <taxon>Pseudomonadati</taxon>
        <taxon>Pseudomonadota</taxon>
        <taxon>Gammaproteobacteria</taxon>
        <taxon>Enterobacterales</taxon>
        <taxon>Pectobacteriaceae</taxon>
        <taxon>Brenneria</taxon>
    </lineage>
</organism>
<dbReference type="Pfam" id="PF04205">
    <property type="entry name" value="FMN_bind"/>
    <property type="match status" value="1"/>
</dbReference>
<feature type="chain" id="PRO_5019041158" evidence="1">
    <location>
        <begin position="22"/>
        <end position="112"/>
    </location>
</feature>
<reference evidence="3 4" key="1">
    <citation type="submission" date="2016-09" db="EMBL/GenBank/DDBJ databases">
        <authorList>
            <person name="Doonan J."/>
            <person name="Pachebat J.A."/>
            <person name="Golyshin P.N."/>
            <person name="Denman S."/>
            <person name="Mcdonald J.E."/>
        </authorList>
    </citation>
    <scope>NUCLEOTIDE SEQUENCE [LARGE SCALE GENOMIC DNA]</scope>
    <source>
        <strain evidence="3 4">NCPPB 3934</strain>
    </source>
</reference>
<name>A0A421DQC0_9GAMM</name>
<comment type="caution">
    <text evidence="3">The sequence shown here is derived from an EMBL/GenBank/DDBJ whole genome shotgun (WGS) entry which is preliminary data.</text>
</comment>
<gene>
    <name evidence="3" type="ORF">BIY29_06840</name>
</gene>
<proteinExistence type="predicted"/>
<dbReference type="OrthoDB" id="9806398at2"/>
<evidence type="ECO:0000313" key="4">
    <source>
        <dbReference type="Proteomes" id="UP000285648"/>
    </source>
</evidence>
<accession>A0A421DQC0</accession>
<dbReference type="Gene3D" id="3.90.1010.20">
    <property type="match status" value="1"/>
</dbReference>
<dbReference type="EMBL" id="MJLZ01000011">
    <property type="protein sequence ID" value="RLM25775.1"/>
    <property type="molecule type" value="Genomic_DNA"/>
</dbReference>
<keyword evidence="1" id="KW-0732">Signal</keyword>
<dbReference type="Proteomes" id="UP000285648">
    <property type="component" value="Unassembled WGS sequence"/>
</dbReference>
<dbReference type="GO" id="GO:0010181">
    <property type="term" value="F:FMN binding"/>
    <property type="evidence" value="ECO:0007669"/>
    <property type="project" value="InterPro"/>
</dbReference>
<protein>
    <submittedName>
        <fullName evidence="3">FMN-binding protein</fullName>
    </submittedName>
</protein>